<dbReference type="EMBL" id="DVOL01000058">
    <property type="protein sequence ID" value="HIV10909.1"/>
    <property type="molecule type" value="Genomic_DNA"/>
</dbReference>
<dbReference type="InterPro" id="IPR006287">
    <property type="entry name" value="DJ-1"/>
</dbReference>
<dbReference type="Gene3D" id="3.40.50.880">
    <property type="match status" value="1"/>
</dbReference>
<dbReference type="NCBIfam" id="TIGR01383">
    <property type="entry name" value="not_thiJ"/>
    <property type="match status" value="1"/>
</dbReference>
<dbReference type="AlphaFoldDB" id="A0A9D1NQ96"/>
<dbReference type="GO" id="GO:0005737">
    <property type="term" value="C:cytoplasm"/>
    <property type="evidence" value="ECO:0007669"/>
    <property type="project" value="TreeGrafter"/>
</dbReference>
<evidence type="ECO:0000313" key="3">
    <source>
        <dbReference type="Proteomes" id="UP000823960"/>
    </source>
</evidence>
<evidence type="ECO:0000313" key="2">
    <source>
        <dbReference type="EMBL" id="HIV10909.1"/>
    </source>
</evidence>
<dbReference type="InterPro" id="IPR050325">
    <property type="entry name" value="Prot/Nucl_acid_deglycase"/>
</dbReference>
<organism evidence="2 3">
    <name type="scientific">Candidatus Faeciplasma avium</name>
    <dbReference type="NCBI Taxonomy" id="2840798"/>
    <lineage>
        <taxon>Bacteria</taxon>
        <taxon>Bacillati</taxon>
        <taxon>Bacillota</taxon>
        <taxon>Clostridia</taxon>
        <taxon>Eubacteriales</taxon>
        <taxon>Oscillospiraceae</taxon>
        <taxon>Oscillospiraceae incertae sedis</taxon>
        <taxon>Candidatus Faeciplasma</taxon>
    </lineage>
</organism>
<sequence length="182" mass="19513">MILCFLAEGFEEIEALTPVDCLRRCEKEVITVGVGGSIIRGSHGIPVFADIEENELKLSSAIEMIILPGGMPGTLNLEKSSFVQSAIDYCMENGIPIAAICAAPSILGHKGILENREAVCYPGFEEELLGARVLLDRPVAVDGNIITACGMGAALDFSHAIITRLLGKESADRLLKTLCIRR</sequence>
<reference evidence="2" key="1">
    <citation type="submission" date="2020-10" db="EMBL/GenBank/DDBJ databases">
        <authorList>
            <person name="Gilroy R."/>
        </authorList>
    </citation>
    <scope>NUCLEOTIDE SEQUENCE</scope>
    <source>
        <strain evidence="2">1370</strain>
    </source>
</reference>
<reference evidence="2" key="2">
    <citation type="journal article" date="2021" name="PeerJ">
        <title>Extensive microbial diversity within the chicken gut microbiome revealed by metagenomics and culture.</title>
        <authorList>
            <person name="Gilroy R."/>
            <person name="Ravi A."/>
            <person name="Getino M."/>
            <person name="Pursley I."/>
            <person name="Horton D.L."/>
            <person name="Alikhan N.F."/>
            <person name="Baker D."/>
            <person name="Gharbi K."/>
            <person name="Hall N."/>
            <person name="Watson M."/>
            <person name="Adriaenssens E.M."/>
            <person name="Foster-Nyarko E."/>
            <person name="Jarju S."/>
            <person name="Secka A."/>
            <person name="Antonio M."/>
            <person name="Oren A."/>
            <person name="Chaudhuri R.R."/>
            <person name="La Ragione R."/>
            <person name="Hildebrand F."/>
            <person name="Pallen M.J."/>
        </authorList>
    </citation>
    <scope>NUCLEOTIDE SEQUENCE</scope>
    <source>
        <strain evidence="2">1370</strain>
    </source>
</reference>
<comment type="caution">
    <text evidence="2">The sequence shown here is derived from an EMBL/GenBank/DDBJ whole genome shotgun (WGS) entry which is preliminary data.</text>
</comment>
<dbReference type="InterPro" id="IPR029062">
    <property type="entry name" value="Class_I_gatase-like"/>
</dbReference>
<gene>
    <name evidence="2" type="ORF">IAD28_04375</name>
</gene>
<dbReference type="SUPFAM" id="SSF52317">
    <property type="entry name" value="Class I glutamine amidotransferase-like"/>
    <property type="match status" value="1"/>
</dbReference>
<proteinExistence type="predicted"/>
<accession>A0A9D1NQ96</accession>
<evidence type="ECO:0000259" key="1">
    <source>
        <dbReference type="Pfam" id="PF01965"/>
    </source>
</evidence>
<feature type="domain" description="DJ-1/PfpI" evidence="1">
    <location>
        <begin position="2"/>
        <end position="163"/>
    </location>
</feature>
<dbReference type="CDD" id="cd03135">
    <property type="entry name" value="GATase1_DJ-1"/>
    <property type="match status" value="1"/>
</dbReference>
<dbReference type="Proteomes" id="UP000823960">
    <property type="component" value="Unassembled WGS sequence"/>
</dbReference>
<dbReference type="Pfam" id="PF01965">
    <property type="entry name" value="DJ-1_PfpI"/>
    <property type="match status" value="1"/>
</dbReference>
<dbReference type="PANTHER" id="PTHR48094:SF12">
    <property type="entry name" value="PARKINSON DISEASE PROTEIN 7 HOMOLOG"/>
    <property type="match status" value="1"/>
</dbReference>
<dbReference type="InterPro" id="IPR002818">
    <property type="entry name" value="DJ-1/PfpI"/>
</dbReference>
<dbReference type="PANTHER" id="PTHR48094">
    <property type="entry name" value="PROTEIN/NUCLEIC ACID DEGLYCASE DJ-1-RELATED"/>
    <property type="match status" value="1"/>
</dbReference>
<protein>
    <submittedName>
        <fullName evidence="2">DJ-1/PfpI family protein</fullName>
    </submittedName>
</protein>
<name>A0A9D1NQ96_9FIRM</name>